<dbReference type="PANTHER" id="PTHR46586">
    <property type="entry name" value="ANKYRIN REPEAT-CONTAINING PROTEIN"/>
    <property type="match status" value="1"/>
</dbReference>
<protein>
    <submittedName>
        <fullName evidence="2">Uncharacterized protein</fullName>
    </submittedName>
</protein>
<gene>
    <name evidence="2" type="ORF">PR001_g3963</name>
    <name evidence="3" type="ORF">PR003_g4005</name>
</gene>
<keyword evidence="5" id="KW-1185">Reference proteome</keyword>
<accession>A0A6A3P312</accession>
<dbReference type="InterPro" id="IPR036770">
    <property type="entry name" value="Ankyrin_rpt-contain_sf"/>
</dbReference>
<evidence type="ECO:0000313" key="2">
    <source>
        <dbReference type="EMBL" id="KAE9048062.1"/>
    </source>
</evidence>
<sequence>MSKRPSSTCISRQIPTKRPRFGPSRDQPNEPPPSPYPRLKGAHLPPKIRALPHILQQIDVFLMTDDEAAIEAARTGLAEWLDDLIPEVDDRTVTNAILEASTHGHIACVEVLTDEYEDRGITAYTSWETLQEAIEAAAANGHLEVLNHLLSTVCPGSDTLRKAELCGTTRGALGVAAEGGHLDVVKFMVEYAKVTDYPGHEMLGSECSALARAISGGHKVVVEYLLNLEGCSWDFRAAFVAAVDAGDKALADRIYVQTPEKDELFIMLSCRGNLDALKYLYETGHNDAKLIGQAFVKTTNWEGNDTLEFLLGTGRVSSEAFEKGFETAVESAWDRVNMVQFLLDKKRASAKAINKAFVVVQDSDILKMLLERELIWDESIRAVFEQATGNLSEYDSRRGQSGVRIIKLLHVKDCIPSNMIGKAFVVAAEKGQSDLVALLRRDGRISARMVGAAFAGSATRKKSDMVMSLYDTTISPDAILAAFSNAAAQERLRNVKKLVKLFSDHDLVPQEFKHKAFVIAARLQYDTPLQILCESGPDYWPLTILKEALAASREDEVKNLIRKVICDQLYDPKCPWAR</sequence>
<dbReference type="InterPro" id="IPR052050">
    <property type="entry name" value="SecEffector_AnkRepeat"/>
</dbReference>
<dbReference type="InterPro" id="IPR002110">
    <property type="entry name" value="Ankyrin_rpt"/>
</dbReference>
<evidence type="ECO:0000313" key="4">
    <source>
        <dbReference type="Proteomes" id="UP000429607"/>
    </source>
</evidence>
<dbReference type="Pfam" id="PF12796">
    <property type="entry name" value="Ank_2"/>
    <property type="match status" value="1"/>
</dbReference>
<feature type="compositionally biased region" description="Polar residues" evidence="1">
    <location>
        <begin position="1"/>
        <end position="14"/>
    </location>
</feature>
<reference evidence="2 4" key="1">
    <citation type="submission" date="2018-09" db="EMBL/GenBank/DDBJ databases">
        <title>Genomic investigation of the strawberry pathogen Phytophthora fragariae indicates pathogenicity is determined by transcriptional variation in three key races.</title>
        <authorList>
            <person name="Adams T.M."/>
            <person name="Armitage A.D."/>
            <person name="Sobczyk M.K."/>
            <person name="Bates H.J."/>
            <person name="Dunwell J.M."/>
            <person name="Nellist C.F."/>
            <person name="Harrison R.J."/>
        </authorList>
    </citation>
    <scope>NUCLEOTIDE SEQUENCE [LARGE SCALE GENOMIC DNA]</scope>
    <source>
        <strain evidence="2 4">SCRP249</strain>
        <strain evidence="3 5">SCRP333</strain>
    </source>
</reference>
<name>A0A6A3P312_9STRA</name>
<comment type="caution">
    <text evidence="2">The sequence shown here is derived from an EMBL/GenBank/DDBJ whole genome shotgun (WGS) entry which is preliminary data.</text>
</comment>
<dbReference type="Proteomes" id="UP000429607">
    <property type="component" value="Unassembled WGS sequence"/>
</dbReference>
<dbReference type="EMBL" id="QXFV01000154">
    <property type="protein sequence ID" value="KAE9048062.1"/>
    <property type="molecule type" value="Genomic_DNA"/>
</dbReference>
<dbReference type="EMBL" id="QXFT01000146">
    <property type="protein sequence ID" value="KAE9353170.1"/>
    <property type="molecule type" value="Genomic_DNA"/>
</dbReference>
<dbReference type="PANTHER" id="PTHR46586:SF3">
    <property type="entry name" value="ANKYRIN REPEAT-CONTAINING PROTEIN"/>
    <property type="match status" value="1"/>
</dbReference>
<evidence type="ECO:0000313" key="5">
    <source>
        <dbReference type="Proteomes" id="UP000434957"/>
    </source>
</evidence>
<dbReference type="SMART" id="SM00248">
    <property type="entry name" value="ANK"/>
    <property type="match status" value="5"/>
</dbReference>
<organism evidence="2 4">
    <name type="scientific">Phytophthora rubi</name>
    <dbReference type="NCBI Taxonomy" id="129364"/>
    <lineage>
        <taxon>Eukaryota</taxon>
        <taxon>Sar</taxon>
        <taxon>Stramenopiles</taxon>
        <taxon>Oomycota</taxon>
        <taxon>Peronosporomycetes</taxon>
        <taxon>Peronosporales</taxon>
        <taxon>Peronosporaceae</taxon>
        <taxon>Phytophthora</taxon>
    </lineage>
</organism>
<feature type="region of interest" description="Disordered" evidence="1">
    <location>
        <begin position="1"/>
        <end position="42"/>
    </location>
</feature>
<dbReference type="AlphaFoldDB" id="A0A6A3P312"/>
<evidence type="ECO:0000313" key="3">
    <source>
        <dbReference type="EMBL" id="KAE9353170.1"/>
    </source>
</evidence>
<dbReference type="SUPFAM" id="SSF48403">
    <property type="entry name" value="Ankyrin repeat"/>
    <property type="match status" value="1"/>
</dbReference>
<dbReference type="Proteomes" id="UP000434957">
    <property type="component" value="Unassembled WGS sequence"/>
</dbReference>
<evidence type="ECO:0000256" key="1">
    <source>
        <dbReference type="SAM" id="MobiDB-lite"/>
    </source>
</evidence>
<proteinExistence type="predicted"/>
<dbReference type="Gene3D" id="1.25.40.20">
    <property type="entry name" value="Ankyrin repeat-containing domain"/>
    <property type="match status" value="1"/>
</dbReference>